<name>U9TL28_RHIID</name>
<protein>
    <submittedName>
        <fullName evidence="1">Uncharacterized protein</fullName>
    </submittedName>
</protein>
<proteinExistence type="predicted"/>
<sequence length="79" mass="9283">MEVVPIALNRVPLSQIKAFARKSYRYMDVYRVYIRPSEYPIFALSVYPDIQLIYPDLIQIIWILPGYPKLSGYPIIFAD</sequence>
<dbReference type="AlphaFoldDB" id="U9TL28"/>
<gene>
    <name evidence="1" type="ORF">GLOINDRAFT_31221</name>
</gene>
<organism evidence="1">
    <name type="scientific">Rhizophagus irregularis (strain DAOM 181602 / DAOM 197198 / MUCL 43194)</name>
    <name type="common">Arbuscular mycorrhizal fungus</name>
    <name type="synonym">Glomus intraradices</name>
    <dbReference type="NCBI Taxonomy" id="747089"/>
    <lineage>
        <taxon>Eukaryota</taxon>
        <taxon>Fungi</taxon>
        <taxon>Fungi incertae sedis</taxon>
        <taxon>Mucoromycota</taxon>
        <taxon>Glomeromycotina</taxon>
        <taxon>Glomeromycetes</taxon>
        <taxon>Glomerales</taxon>
        <taxon>Glomeraceae</taxon>
        <taxon>Rhizophagus</taxon>
    </lineage>
</organism>
<reference evidence="1" key="1">
    <citation type="submission" date="2013-07" db="EMBL/GenBank/DDBJ databases">
        <title>The genome of an arbuscular mycorrhizal fungus provides insights into the evolution of the oldest plant symbiosis.</title>
        <authorList>
            <consortium name="DOE Joint Genome Institute"/>
            <person name="Tisserant E."/>
            <person name="Malbreil M."/>
            <person name="Kuo A."/>
            <person name="Kohler A."/>
            <person name="Symeonidi A."/>
            <person name="Balestrini R."/>
            <person name="Charron P."/>
            <person name="Duensing N."/>
            <person name="Frei-dit-Frey N."/>
            <person name="Gianinazzi-Pearson V."/>
            <person name="Gilbert B."/>
            <person name="Handa Y."/>
            <person name="Hijri M."/>
            <person name="Kaul R."/>
            <person name="Kawaguchi M."/>
            <person name="Krajinski F."/>
            <person name="Lammers P."/>
            <person name="Lapierre D."/>
            <person name="Masclaux F.G."/>
            <person name="Murat C."/>
            <person name="Morin E."/>
            <person name="Ndikumana S."/>
            <person name="Pagni M."/>
            <person name="Petitpierre D."/>
            <person name="Requena N."/>
            <person name="Rosikiewicz P."/>
            <person name="Riley R."/>
            <person name="Saito K."/>
            <person name="San Clemente H."/>
            <person name="Shapiro H."/>
            <person name="van Tuinen D."/>
            <person name="Becard G."/>
            <person name="Bonfante P."/>
            <person name="Paszkowski U."/>
            <person name="Shachar-Hill Y."/>
            <person name="Young J.P."/>
            <person name="Sanders I.R."/>
            <person name="Henrissat B."/>
            <person name="Rensing S.A."/>
            <person name="Grigoriev I.V."/>
            <person name="Corradi N."/>
            <person name="Roux C."/>
            <person name="Martin F."/>
        </authorList>
    </citation>
    <scope>NUCLEOTIDE SEQUENCE</scope>
    <source>
        <strain evidence="1">DAOM 197198</strain>
    </source>
</reference>
<dbReference type="EMBL" id="KI288744">
    <property type="protein sequence ID" value="ESA08870.1"/>
    <property type="molecule type" value="Genomic_DNA"/>
</dbReference>
<evidence type="ECO:0000313" key="1">
    <source>
        <dbReference type="EMBL" id="ESA08870.1"/>
    </source>
</evidence>
<dbReference type="HOGENOM" id="CLU_2607221_0_0_1"/>
<accession>U9TL28</accession>